<proteinExistence type="predicted"/>
<evidence type="ECO:0000259" key="2">
    <source>
        <dbReference type="SMART" id="SM00899"/>
    </source>
</evidence>
<organism evidence="3 4">
    <name type="scientific">Martelella lutilitoris</name>
    <dbReference type="NCBI Taxonomy" id="2583532"/>
    <lineage>
        <taxon>Bacteria</taxon>
        <taxon>Pseudomonadati</taxon>
        <taxon>Pseudomonadota</taxon>
        <taxon>Alphaproteobacteria</taxon>
        <taxon>Hyphomicrobiales</taxon>
        <taxon>Aurantimonadaceae</taxon>
        <taxon>Martelella</taxon>
    </lineage>
</organism>
<name>A0A7T7KLV1_9HYPH</name>
<dbReference type="Pfam" id="PF04023">
    <property type="entry name" value="FeoA"/>
    <property type="match status" value="1"/>
</dbReference>
<dbReference type="Gene3D" id="2.30.30.90">
    <property type="match status" value="1"/>
</dbReference>
<accession>A0A7T7KLV1</accession>
<dbReference type="SUPFAM" id="SSF50037">
    <property type="entry name" value="C-terminal domain of transcriptional repressors"/>
    <property type="match status" value="1"/>
</dbReference>
<dbReference type="Proteomes" id="UP000596083">
    <property type="component" value="Chromosome"/>
</dbReference>
<evidence type="ECO:0000313" key="4">
    <source>
        <dbReference type="Proteomes" id="UP000596083"/>
    </source>
</evidence>
<evidence type="ECO:0000256" key="1">
    <source>
        <dbReference type="ARBA" id="ARBA00023004"/>
    </source>
</evidence>
<dbReference type="SMART" id="SM00899">
    <property type="entry name" value="FeoA"/>
    <property type="match status" value="1"/>
</dbReference>
<dbReference type="GO" id="GO:0046914">
    <property type="term" value="F:transition metal ion binding"/>
    <property type="evidence" value="ECO:0007669"/>
    <property type="project" value="InterPro"/>
</dbReference>
<gene>
    <name evidence="3" type="ORF">JET14_18560</name>
</gene>
<dbReference type="InterPro" id="IPR038157">
    <property type="entry name" value="FeoA_core_dom"/>
</dbReference>
<keyword evidence="1" id="KW-0408">Iron</keyword>
<dbReference type="EMBL" id="CP066786">
    <property type="protein sequence ID" value="QQM30244.1"/>
    <property type="molecule type" value="Genomic_DNA"/>
</dbReference>
<dbReference type="AlphaFoldDB" id="A0A7T7KLV1"/>
<protein>
    <submittedName>
        <fullName evidence="3">Ferrous iron transport protein A</fullName>
    </submittedName>
</protein>
<evidence type="ECO:0000313" key="3">
    <source>
        <dbReference type="EMBL" id="QQM30244.1"/>
    </source>
</evidence>
<dbReference type="InterPro" id="IPR008988">
    <property type="entry name" value="Transcriptional_repressor_C"/>
</dbReference>
<dbReference type="InterPro" id="IPR007167">
    <property type="entry name" value="Fe-transptr_FeoA-like"/>
</dbReference>
<sequence>MSNDPTMETVRQGRIVSLESLQPGESGIVEIVEAGSFENGLSVRLRALGLSSPHQVSMVRRAWFGGPLVVRAGKATEIAIRRTEAELVKVRKIEG</sequence>
<dbReference type="RefSeq" id="WP_200335460.1">
    <property type="nucleotide sequence ID" value="NZ_CP066786.1"/>
</dbReference>
<reference evidence="3 4" key="1">
    <citation type="submission" date="2020-12" db="EMBL/GenBank/DDBJ databases">
        <authorList>
            <person name="Zheng R.K."/>
            <person name="Sun C.M."/>
        </authorList>
    </citation>
    <scope>NUCLEOTIDE SEQUENCE [LARGE SCALE GENOMIC DNA]</scope>
    <source>
        <strain evidence="3 4">ZRK001</strain>
    </source>
</reference>
<dbReference type="KEGG" id="mlut:JET14_18560"/>
<feature type="domain" description="Ferrous iron transporter FeoA-like" evidence="2">
    <location>
        <begin position="16"/>
        <end position="92"/>
    </location>
</feature>